<evidence type="ECO:0000256" key="1">
    <source>
        <dbReference type="SAM" id="Phobius"/>
    </source>
</evidence>
<comment type="caution">
    <text evidence="2">The sequence shown here is derived from an EMBL/GenBank/DDBJ whole genome shotgun (WGS) entry which is preliminary data.</text>
</comment>
<feature type="transmembrane region" description="Helical" evidence="1">
    <location>
        <begin position="38"/>
        <end position="59"/>
    </location>
</feature>
<accession>A0A2W5HFJ2</accession>
<reference evidence="2 3" key="1">
    <citation type="submission" date="2017-08" db="EMBL/GenBank/DDBJ databases">
        <title>Infants hospitalized years apart are colonized by the same room-sourced microbial strains.</title>
        <authorList>
            <person name="Brooks B."/>
            <person name="Olm M.R."/>
            <person name="Firek B.A."/>
            <person name="Baker R."/>
            <person name="Thomas B.C."/>
            <person name="Morowitz M.J."/>
            <person name="Banfield J.F."/>
        </authorList>
    </citation>
    <scope>NUCLEOTIDE SEQUENCE [LARGE SCALE GENOMIC DNA]</scope>
    <source>
        <strain evidence="2">S2_009_000_R2_73</strain>
    </source>
</reference>
<keyword evidence="1" id="KW-0812">Transmembrane</keyword>
<name>A0A2W5HFJ2_9HYPH</name>
<keyword evidence="1" id="KW-0472">Membrane</keyword>
<dbReference type="AlphaFoldDB" id="A0A2W5HFJ2"/>
<dbReference type="Proteomes" id="UP000249769">
    <property type="component" value="Unassembled WGS sequence"/>
</dbReference>
<keyword evidence="1" id="KW-1133">Transmembrane helix</keyword>
<feature type="transmembrane region" description="Helical" evidence="1">
    <location>
        <begin position="12"/>
        <end position="32"/>
    </location>
</feature>
<organism evidence="2 3">
    <name type="scientific">Agrobacterium fabrum</name>
    <dbReference type="NCBI Taxonomy" id="1176649"/>
    <lineage>
        <taxon>Bacteria</taxon>
        <taxon>Pseudomonadati</taxon>
        <taxon>Pseudomonadota</taxon>
        <taxon>Alphaproteobacteria</taxon>
        <taxon>Hyphomicrobiales</taxon>
        <taxon>Rhizobiaceae</taxon>
        <taxon>Rhizobium/Agrobacterium group</taxon>
        <taxon>Agrobacterium</taxon>
        <taxon>Agrobacterium tumefaciens complex</taxon>
    </lineage>
</organism>
<proteinExistence type="predicted"/>
<gene>
    <name evidence="2" type="ORF">DI595_00190</name>
</gene>
<sequence>MKKPSYRTTKTQLWISLWFAWSVIIGIVWAGLNGSENAIALANIVIPSMILLIAAMLGIHRFAGAMDFANTLRADSVLPSSPPYNPRDVPAEFPESSR</sequence>
<evidence type="ECO:0000313" key="2">
    <source>
        <dbReference type="EMBL" id="PZP54352.1"/>
    </source>
</evidence>
<protein>
    <submittedName>
        <fullName evidence="2">NAD(P)+ transhydrogenase beta chain</fullName>
    </submittedName>
</protein>
<dbReference type="EMBL" id="QFOL01000001">
    <property type="protein sequence ID" value="PZP54352.1"/>
    <property type="molecule type" value="Genomic_DNA"/>
</dbReference>
<evidence type="ECO:0000313" key="3">
    <source>
        <dbReference type="Proteomes" id="UP000249769"/>
    </source>
</evidence>